<keyword evidence="3" id="KW-1185">Reference proteome</keyword>
<dbReference type="InterPro" id="IPR008962">
    <property type="entry name" value="PapD-like_sf"/>
</dbReference>
<dbReference type="SUPFAM" id="SSF49354">
    <property type="entry name" value="PapD-like"/>
    <property type="match status" value="1"/>
</dbReference>
<reference evidence="2 3" key="1">
    <citation type="submission" date="2020-07" db="EMBL/GenBank/DDBJ databases">
        <title>Draft genome sequence of violacein-producing bacteria and related species.</title>
        <authorList>
            <person name="Wilson H.S."/>
            <person name="De Leon M.E."/>
        </authorList>
    </citation>
    <scope>NUCLEOTIDE SEQUENCE [LARGE SCALE GENOMIC DNA]</scope>
    <source>
        <strain evidence="2 3">HSC-21Su07</strain>
    </source>
</reference>
<proteinExistence type="predicted"/>
<feature type="chain" id="PRO_5032397097" evidence="1">
    <location>
        <begin position="19"/>
        <end position="242"/>
    </location>
</feature>
<accession>A0A838YD54</accession>
<comment type="caution">
    <text evidence="2">The sequence shown here is derived from an EMBL/GenBank/DDBJ whole genome shotgun (WGS) entry which is preliminary data.</text>
</comment>
<feature type="signal peptide" evidence="1">
    <location>
        <begin position="1"/>
        <end position="18"/>
    </location>
</feature>
<organism evidence="2 3">
    <name type="scientific">Aquitalea aquatica</name>
    <dbReference type="NCBI Taxonomy" id="3044273"/>
    <lineage>
        <taxon>Bacteria</taxon>
        <taxon>Pseudomonadati</taxon>
        <taxon>Pseudomonadota</taxon>
        <taxon>Betaproteobacteria</taxon>
        <taxon>Neisseriales</taxon>
        <taxon>Chromobacteriaceae</taxon>
        <taxon>Aquitalea</taxon>
    </lineage>
</organism>
<dbReference type="AlphaFoldDB" id="A0A838YD54"/>
<name>A0A838YD54_9NEIS</name>
<dbReference type="Proteomes" id="UP000545606">
    <property type="component" value="Unassembled WGS sequence"/>
</dbReference>
<keyword evidence="1" id="KW-0732">Signal</keyword>
<dbReference type="InterPro" id="IPR013783">
    <property type="entry name" value="Ig-like_fold"/>
</dbReference>
<dbReference type="Gene3D" id="2.60.40.10">
    <property type="entry name" value="Immunoglobulins"/>
    <property type="match status" value="1"/>
</dbReference>
<sequence length="242" mass="26919">MRLIMLITTLLATFLAQAGPVISIGALYNYIDHDRSSILKRIYNSGSNTAFVRITIHEVVYDSNGKHRELPIARTDGSTKLEGLIASPSHVIVPASSASSVRLLHVGSRERESYYRVRFVPVLPQKKDEFGLDDKAATQYQNSLDAGVNVLTGYGAFLIVRPHVEHYDTELENQDGAFVIRNRGNSTIVLEALYQCDGGNACSDAVKRHVLPQASLRLEKTPQRRYHFELIEGTRSKPVSLP</sequence>
<evidence type="ECO:0000313" key="3">
    <source>
        <dbReference type="Proteomes" id="UP000545606"/>
    </source>
</evidence>
<dbReference type="EMBL" id="JACERN010000042">
    <property type="protein sequence ID" value="MBA4710407.1"/>
    <property type="molecule type" value="Genomic_DNA"/>
</dbReference>
<dbReference type="RefSeq" id="WP_181837298.1">
    <property type="nucleotide sequence ID" value="NZ_JACERN010000042.1"/>
</dbReference>
<evidence type="ECO:0000313" key="2">
    <source>
        <dbReference type="EMBL" id="MBA4710407.1"/>
    </source>
</evidence>
<gene>
    <name evidence="2" type="ORF">H2Z84_18705</name>
</gene>
<evidence type="ECO:0000256" key="1">
    <source>
        <dbReference type="SAM" id="SignalP"/>
    </source>
</evidence>
<protein>
    <submittedName>
        <fullName evidence="2">Molecular chaperone</fullName>
    </submittedName>
</protein>